<dbReference type="AlphaFoldDB" id="I2FFY6"/>
<geneLocation type="plasmid" evidence="2">
    <name>pMR68</name>
</geneLocation>
<evidence type="ECO:0000313" key="2">
    <source>
        <dbReference type="EMBL" id="BAM13921.1"/>
    </source>
</evidence>
<feature type="transmembrane region" description="Helical" evidence="1">
    <location>
        <begin position="115"/>
        <end position="142"/>
    </location>
</feature>
<gene>
    <name evidence="2" type="primary">doxX</name>
</gene>
<reference evidence="2" key="1">
    <citation type="submission" date="2012-04" db="EMBL/GenBank/DDBJ databases">
        <title>Nucleotide sequence of Pseudomonas sp. K-62 plasmid pMR68 containing mercury resistance genes.</title>
        <authorList>
            <person name="Kiyono M."/>
            <person name="Mochizuki Y."/>
            <person name="Koizawa K."/>
            <person name="Sone Y."/>
            <person name="Nakamura R."/>
            <person name="Pan-Hou H."/>
            <person name="Sakabe K."/>
        </authorList>
    </citation>
    <scope>NUCLEOTIDE SEQUENCE</scope>
    <source>
        <strain evidence="2">K-62</strain>
        <plasmid evidence="2">pMR68</plasmid>
    </source>
</reference>
<keyword evidence="1" id="KW-1133">Transmembrane helix</keyword>
<keyword evidence="1" id="KW-0472">Membrane</keyword>
<name>I2FFY6_9PSED</name>
<dbReference type="EMBL" id="AB714582">
    <property type="protein sequence ID" value="BAM13921.1"/>
    <property type="molecule type" value="Genomic_DNA"/>
</dbReference>
<keyword evidence="2" id="KW-0614">Plasmid</keyword>
<dbReference type="RefSeq" id="WP_015061085.1">
    <property type="nucleotide sequence ID" value="NC_019309.1"/>
</dbReference>
<organism evidence="2">
    <name type="scientific">Pseudomonas sp. K-62</name>
    <dbReference type="NCBI Taxonomy" id="76885"/>
    <lineage>
        <taxon>Bacteria</taxon>
        <taxon>Pseudomonadati</taxon>
        <taxon>Pseudomonadota</taxon>
        <taxon>Gammaproteobacteria</taxon>
        <taxon>Pseudomonadales</taxon>
        <taxon>Pseudomonadaceae</taxon>
        <taxon>Pseudomonas</taxon>
    </lineage>
</organism>
<sequence length="158" mass="16943">MTSLALLIAFGMRCLLIVLFLPFSALDKILNFSGSVKQAGEVVSSISVARALIVTGLFVEIVMSLGVVTGVADRLAAFVLAGYSGTTALLWKPFWKPGDFFVHGNSKARDLFWDFLKNFSLAGGFLLVTFGTNASAVQAFLAHPTASSHPYRLEAPVQ</sequence>
<feature type="transmembrane region" description="Helical" evidence="1">
    <location>
        <begin position="49"/>
        <end position="68"/>
    </location>
</feature>
<keyword evidence="1" id="KW-0812">Transmembrane</keyword>
<protein>
    <submittedName>
        <fullName evidence="2">DoxX family protein</fullName>
    </submittedName>
</protein>
<accession>I2FFY6</accession>
<feature type="transmembrane region" description="Helical" evidence="1">
    <location>
        <begin position="75"/>
        <end position="95"/>
    </location>
</feature>
<proteinExistence type="predicted"/>
<evidence type="ECO:0000256" key="1">
    <source>
        <dbReference type="SAM" id="Phobius"/>
    </source>
</evidence>